<evidence type="ECO:0000313" key="2">
    <source>
        <dbReference type="EMBL" id="KAL5109388.1"/>
    </source>
</evidence>
<keyword evidence="1" id="KW-0472">Membrane</keyword>
<dbReference type="EMBL" id="JAKROA010000003">
    <property type="protein sequence ID" value="KAL5109388.1"/>
    <property type="molecule type" value="Genomic_DNA"/>
</dbReference>
<reference evidence="2 3" key="1">
    <citation type="journal article" date="2022" name="Front. Cell. Infect. Microbiol.">
        <title>The Genomes of Two Strains of Taenia crassiceps the Animal Model for the Study of Human Cysticercosis.</title>
        <authorList>
            <person name="Bobes R.J."/>
            <person name="Estrada K."/>
            <person name="Rios-Valencia D.G."/>
            <person name="Calderon-Gallegos A."/>
            <person name="de la Torre P."/>
            <person name="Carrero J.C."/>
            <person name="Sanchez-Flores A."/>
            <person name="Laclette J.P."/>
        </authorList>
    </citation>
    <scope>NUCLEOTIDE SEQUENCE [LARGE SCALE GENOMIC DNA]</scope>
    <source>
        <strain evidence="2">WFUcys</strain>
    </source>
</reference>
<dbReference type="Proteomes" id="UP001651158">
    <property type="component" value="Unassembled WGS sequence"/>
</dbReference>
<keyword evidence="1" id="KW-0812">Transmembrane</keyword>
<name>A0ABR4QJY9_9CEST</name>
<keyword evidence="1" id="KW-1133">Transmembrane helix</keyword>
<sequence length="114" mass="12548">MLVRSFNWSLSHTQAFPCFLRGDAVILNKLHAFSTTMHALLWPTFTALLSALLLLLSWRLTGCRVWRESQSFACLPTLNPTPSTATTTNTTITTTAIHASNPASTPSAIIILYL</sequence>
<proteinExistence type="predicted"/>
<comment type="caution">
    <text evidence="2">The sequence shown here is derived from an EMBL/GenBank/DDBJ whole genome shotgun (WGS) entry which is preliminary data.</text>
</comment>
<evidence type="ECO:0000256" key="1">
    <source>
        <dbReference type="SAM" id="Phobius"/>
    </source>
</evidence>
<feature type="transmembrane region" description="Helical" evidence="1">
    <location>
        <begin position="39"/>
        <end position="58"/>
    </location>
</feature>
<accession>A0ABR4QJY9</accession>
<gene>
    <name evidence="2" type="ORF">TcWFU_008915</name>
</gene>
<keyword evidence="3" id="KW-1185">Reference proteome</keyword>
<protein>
    <submittedName>
        <fullName evidence="2">Uncharacterized protein</fullName>
    </submittedName>
</protein>
<organism evidence="2 3">
    <name type="scientific">Taenia crassiceps</name>
    <dbReference type="NCBI Taxonomy" id="6207"/>
    <lineage>
        <taxon>Eukaryota</taxon>
        <taxon>Metazoa</taxon>
        <taxon>Spiralia</taxon>
        <taxon>Lophotrochozoa</taxon>
        <taxon>Platyhelminthes</taxon>
        <taxon>Cestoda</taxon>
        <taxon>Eucestoda</taxon>
        <taxon>Cyclophyllidea</taxon>
        <taxon>Taeniidae</taxon>
        <taxon>Taenia</taxon>
    </lineage>
</organism>
<evidence type="ECO:0000313" key="3">
    <source>
        <dbReference type="Proteomes" id="UP001651158"/>
    </source>
</evidence>